<accession>A0A392PZY7</accession>
<dbReference type="InterPro" id="IPR024792">
    <property type="entry name" value="RhoGDI_dom_sf"/>
</dbReference>
<comment type="similarity">
    <text evidence="2">Belongs to the Rho GDI family.</text>
</comment>
<name>A0A392PZY7_9FABA</name>
<dbReference type="InterPro" id="IPR000406">
    <property type="entry name" value="Rho_GDI"/>
</dbReference>
<dbReference type="GO" id="GO:0005829">
    <property type="term" value="C:cytosol"/>
    <property type="evidence" value="ECO:0007669"/>
    <property type="project" value="TreeGrafter"/>
</dbReference>
<dbReference type="Proteomes" id="UP000265520">
    <property type="component" value="Unassembled WGS sequence"/>
</dbReference>
<feature type="region of interest" description="Disordered" evidence="4">
    <location>
        <begin position="1"/>
        <end position="42"/>
    </location>
</feature>
<dbReference type="Pfam" id="PF02115">
    <property type="entry name" value="Rho_GDI"/>
    <property type="match status" value="1"/>
</dbReference>
<dbReference type="GO" id="GO:0005094">
    <property type="term" value="F:Rho GDP-dissociation inhibitor activity"/>
    <property type="evidence" value="ECO:0007669"/>
    <property type="project" value="InterPro"/>
</dbReference>
<evidence type="ECO:0000256" key="3">
    <source>
        <dbReference type="ARBA" id="ARBA00022490"/>
    </source>
</evidence>
<dbReference type="GO" id="GO:0007266">
    <property type="term" value="P:Rho protein signal transduction"/>
    <property type="evidence" value="ECO:0007669"/>
    <property type="project" value="InterPro"/>
</dbReference>
<keyword evidence="3" id="KW-0963">Cytoplasm</keyword>
<reference evidence="5 6" key="1">
    <citation type="journal article" date="2018" name="Front. Plant Sci.">
        <title>Red Clover (Trifolium pratense) and Zigzag Clover (T. medium) - A Picture of Genomic Similarities and Differences.</title>
        <authorList>
            <person name="Dluhosova J."/>
            <person name="Istvanek J."/>
            <person name="Nedelnik J."/>
            <person name="Repkova J."/>
        </authorList>
    </citation>
    <scope>NUCLEOTIDE SEQUENCE [LARGE SCALE GENOMIC DNA]</scope>
    <source>
        <strain evidence="6">cv. 10/8</strain>
        <tissue evidence="5">Leaf</tissue>
    </source>
</reference>
<dbReference type="SUPFAM" id="SSF81296">
    <property type="entry name" value="E set domains"/>
    <property type="match status" value="1"/>
</dbReference>
<dbReference type="PANTHER" id="PTHR10980:SF3">
    <property type="entry name" value="LD16419P"/>
    <property type="match status" value="1"/>
</dbReference>
<organism evidence="5 6">
    <name type="scientific">Trifolium medium</name>
    <dbReference type="NCBI Taxonomy" id="97028"/>
    <lineage>
        <taxon>Eukaryota</taxon>
        <taxon>Viridiplantae</taxon>
        <taxon>Streptophyta</taxon>
        <taxon>Embryophyta</taxon>
        <taxon>Tracheophyta</taxon>
        <taxon>Spermatophyta</taxon>
        <taxon>Magnoliopsida</taxon>
        <taxon>eudicotyledons</taxon>
        <taxon>Gunneridae</taxon>
        <taxon>Pentapetalae</taxon>
        <taxon>rosids</taxon>
        <taxon>fabids</taxon>
        <taxon>Fabales</taxon>
        <taxon>Fabaceae</taxon>
        <taxon>Papilionoideae</taxon>
        <taxon>50 kb inversion clade</taxon>
        <taxon>NPAAA clade</taxon>
        <taxon>Hologalegina</taxon>
        <taxon>IRL clade</taxon>
        <taxon>Trifolieae</taxon>
        <taxon>Trifolium</taxon>
    </lineage>
</organism>
<evidence type="ECO:0000313" key="6">
    <source>
        <dbReference type="Proteomes" id="UP000265520"/>
    </source>
</evidence>
<dbReference type="Gene3D" id="2.70.50.30">
    <property type="entry name" value="Coagulation Factor XIII, subunit A, domain 1"/>
    <property type="match status" value="1"/>
</dbReference>
<proteinExistence type="inferred from homology"/>
<comment type="subcellular location">
    <subcellularLocation>
        <location evidence="1">Cytoplasm</location>
    </subcellularLocation>
</comment>
<protein>
    <submittedName>
        <fullName evidence="5">Rho GDP-dissociation inhibitor 1-like</fullName>
    </submittedName>
</protein>
<evidence type="ECO:0000256" key="4">
    <source>
        <dbReference type="SAM" id="MobiDB-lite"/>
    </source>
</evidence>
<keyword evidence="6" id="KW-1185">Reference proteome</keyword>
<feature type="non-terminal residue" evidence="5">
    <location>
        <position position="82"/>
    </location>
</feature>
<evidence type="ECO:0000256" key="2">
    <source>
        <dbReference type="ARBA" id="ARBA00009758"/>
    </source>
</evidence>
<dbReference type="InterPro" id="IPR014756">
    <property type="entry name" value="Ig_E-set"/>
</dbReference>
<dbReference type="GO" id="GO:0016020">
    <property type="term" value="C:membrane"/>
    <property type="evidence" value="ECO:0007669"/>
    <property type="project" value="TreeGrafter"/>
</dbReference>
<evidence type="ECO:0000256" key="1">
    <source>
        <dbReference type="ARBA" id="ARBA00004496"/>
    </source>
</evidence>
<dbReference type="AlphaFoldDB" id="A0A392PZY7"/>
<dbReference type="EMBL" id="LXQA010104752">
    <property type="protein sequence ID" value="MCI17287.1"/>
    <property type="molecule type" value="Genomic_DNA"/>
</dbReference>
<feature type="compositionally biased region" description="Basic and acidic residues" evidence="4">
    <location>
        <begin position="1"/>
        <end position="19"/>
    </location>
</feature>
<sequence>MDSDREICSDHEESGERKPGLGRHMSEGSIAAAEDDDDDVDRKIDLGPQFTLKEQLEKDKDDESLRKWKEQLLGGIDMNSVG</sequence>
<comment type="caution">
    <text evidence="5">The sequence shown here is derived from an EMBL/GenBank/DDBJ whole genome shotgun (WGS) entry which is preliminary data.</text>
</comment>
<dbReference type="PANTHER" id="PTHR10980">
    <property type="entry name" value="RHO GDP-DISSOCIATION INHIBITOR"/>
    <property type="match status" value="1"/>
</dbReference>
<evidence type="ECO:0000313" key="5">
    <source>
        <dbReference type="EMBL" id="MCI17287.1"/>
    </source>
</evidence>